<dbReference type="AlphaFoldDB" id="A0AB34K2T9"/>
<comment type="caution">
    <text evidence="1">The sequence shown here is derived from an EMBL/GenBank/DDBJ whole genome shotgun (WGS) entry which is preliminary data.</text>
</comment>
<evidence type="ECO:0008006" key="3">
    <source>
        <dbReference type="Google" id="ProtNLM"/>
    </source>
</evidence>
<organism evidence="1 2">
    <name type="scientific">Prymnesium parvum</name>
    <name type="common">Toxic golden alga</name>
    <dbReference type="NCBI Taxonomy" id="97485"/>
    <lineage>
        <taxon>Eukaryota</taxon>
        <taxon>Haptista</taxon>
        <taxon>Haptophyta</taxon>
        <taxon>Prymnesiophyceae</taxon>
        <taxon>Prymnesiales</taxon>
        <taxon>Prymnesiaceae</taxon>
        <taxon>Prymnesium</taxon>
    </lineage>
</organism>
<sequence length="537" mass="55970">MVQASTVAYKEGFDAAQAYLDKEGIPYTIDRLHSTQENLVLLGDGDVKIAYRGTDIKNVSDVSADALIAAGGEGIHPHFTNAEDQLRAVTDMYGKPSELLGYSLGGAKAMSMGSQFGIESTTFNPFLGKNLLTTPKTDAVHNIYRTTTDIASVGIGLANHDNEVINKAFGGKKNWRVYSIDPHVDAINPVESHELRNFTQVSERRPGATEQIMQRVVNQGTKTGELQLIHDMRIAQEQGNTFTDFVREFSPADADWALKGTRMTTDSKWVRLWEETMTSGGATSQPIFTQQEKYYFDNVGTSEKQLRIATREAQRKAFASMSEPERVAAIADEHVRMGEVVEAANAHTELHAASVSALKTALHPTNIGSGLAASYGTDMVMEHFVDPEHKIPEVPREAIEGAAAGVVTEGVGAALGTAASGAALGPVAAGGAVGSVVGAQTSKVIYKSMKDAGVDDTVSGVTAAAGGGAAGGAAMAATTSATAFAWGELAAAAGAGAVSGTEAGAVGGGGIFDEVTVPVGAAIGTVIGIASYLFGKL</sequence>
<accession>A0AB34K2T9</accession>
<evidence type="ECO:0000313" key="1">
    <source>
        <dbReference type="EMBL" id="KAL1527396.1"/>
    </source>
</evidence>
<dbReference type="Proteomes" id="UP001515480">
    <property type="component" value="Unassembled WGS sequence"/>
</dbReference>
<protein>
    <recommendedName>
        <fullName evidence="3">Phospholipase B-like</fullName>
    </recommendedName>
</protein>
<proteinExistence type="predicted"/>
<dbReference type="EMBL" id="JBGBPQ010000003">
    <property type="protein sequence ID" value="KAL1527396.1"/>
    <property type="molecule type" value="Genomic_DNA"/>
</dbReference>
<keyword evidence="2" id="KW-1185">Reference proteome</keyword>
<gene>
    <name evidence="1" type="ORF">AB1Y20_016064</name>
</gene>
<name>A0AB34K2T9_PRYPA</name>
<reference evidence="1 2" key="1">
    <citation type="journal article" date="2024" name="Science">
        <title>Giant polyketide synthase enzymes in the biosynthesis of giant marine polyether toxins.</title>
        <authorList>
            <person name="Fallon T.R."/>
            <person name="Shende V.V."/>
            <person name="Wierzbicki I.H."/>
            <person name="Pendleton A.L."/>
            <person name="Watervoot N.F."/>
            <person name="Auber R.P."/>
            <person name="Gonzalez D.J."/>
            <person name="Wisecaver J.H."/>
            <person name="Moore B.S."/>
        </authorList>
    </citation>
    <scope>NUCLEOTIDE SEQUENCE [LARGE SCALE GENOMIC DNA]</scope>
    <source>
        <strain evidence="1 2">12B1</strain>
    </source>
</reference>
<evidence type="ECO:0000313" key="2">
    <source>
        <dbReference type="Proteomes" id="UP001515480"/>
    </source>
</evidence>